<reference evidence="1" key="1">
    <citation type="journal article" date="2010" name="Insect Mol. Biol.">
        <title>The draft genome sequence of Arsenophonus nasoniae, son-killer bacterium of Nasonia vitripennis, reveals genes associated with virulence and symbiosis.</title>
        <authorList>
            <person name="Wilkes T."/>
            <person name="Darby A.C."/>
            <person name="Choi J."/>
            <person name="Colborne J.K."/>
            <person name="Werren J.H."/>
            <person name="Hurst G.D.D."/>
        </authorList>
    </citation>
    <scope>NUCLEOTIDE SEQUENCE</scope>
</reference>
<name>D2U1L4_9GAMM</name>
<proteinExistence type="predicted"/>
<dbReference type="Gene3D" id="2.40.10.270">
    <property type="entry name" value="Bacteriophage SPP1 head-tail adaptor protein"/>
    <property type="match status" value="1"/>
</dbReference>
<dbReference type="AlphaFoldDB" id="D2U1L4"/>
<dbReference type="NCBIfam" id="TIGR01563">
    <property type="entry name" value="gp16_SPP1"/>
    <property type="match status" value="1"/>
</dbReference>
<dbReference type="InterPro" id="IPR008767">
    <property type="entry name" value="Phage_SPP1_head-tail_adaptor"/>
</dbReference>
<dbReference type="InterPro" id="IPR038666">
    <property type="entry name" value="SSP1_head-tail_sf"/>
</dbReference>
<sequence>MIKRLTKSQKFPKTSELNKLVLFHKRRDKPRGDISVEADNKNSKHVWAKIVQVSDFWKLTATQLNKDITHQIITRYRGDLYVCTEAICDGVTYSIRGVLDIGGAERFLSFSCKEIKENKEEKKKVYGYQ</sequence>
<accession>D2U1L4</accession>
<dbReference type="EMBL" id="FN545242">
    <property type="protein sequence ID" value="CBA74676.1"/>
    <property type="molecule type" value="Genomic_DNA"/>
</dbReference>
<protein>
    <submittedName>
        <fullName evidence="1">Phage head tail adaptor</fullName>
    </submittedName>
</protein>
<evidence type="ECO:0000313" key="1">
    <source>
        <dbReference type="EMBL" id="CBA74676.1"/>
    </source>
</evidence>
<organism evidence="1">
    <name type="scientific">Arsenophonus nasoniae</name>
    <name type="common">son-killer infecting Nasonia vitripennis</name>
    <dbReference type="NCBI Taxonomy" id="638"/>
    <lineage>
        <taxon>Bacteria</taxon>
        <taxon>Pseudomonadati</taxon>
        <taxon>Pseudomonadota</taxon>
        <taxon>Gammaproteobacteria</taxon>
        <taxon>Enterobacterales</taxon>
        <taxon>Morganellaceae</taxon>
        <taxon>Arsenophonus</taxon>
    </lineage>
</organism>
<gene>
    <name evidence="1" type="ORF">ARN_24480</name>
</gene>
<dbReference type="Pfam" id="PF05521">
    <property type="entry name" value="Phage_HCP"/>
    <property type="match status" value="1"/>
</dbReference>